<dbReference type="RefSeq" id="WP_216960738.1">
    <property type="nucleotide sequence ID" value="NZ_JAHOPB010000001.1"/>
</dbReference>
<evidence type="ECO:0000313" key="2">
    <source>
        <dbReference type="Proteomes" id="UP000727907"/>
    </source>
</evidence>
<accession>A0ABS6IJG7</accession>
<evidence type="ECO:0000313" key="1">
    <source>
        <dbReference type="EMBL" id="MBU8874726.1"/>
    </source>
</evidence>
<proteinExistence type="predicted"/>
<dbReference type="EMBL" id="JAHOPB010000001">
    <property type="protein sequence ID" value="MBU8874726.1"/>
    <property type="molecule type" value="Genomic_DNA"/>
</dbReference>
<keyword evidence="2" id="KW-1185">Reference proteome</keyword>
<name>A0ABS6IJG7_9HYPH</name>
<gene>
    <name evidence="1" type="ORF">KQ910_13200</name>
</gene>
<dbReference type="Proteomes" id="UP000727907">
    <property type="component" value="Unassembled WGS sequence"/>
</dbReference>
<protein>
    <submittedName>
        <fullName evidence="1">Uncharacterized protein</fullName>
    </submittedName>
</protein>
<sequence length="47" mass="5063">MKEWPAAAIKGHARSYDSILQDMRDCLSGKIDGGTAIEVKISDAIVT</sequence>
<organism evidence="1 2">
    <name type="scientific">Reyranella humidisoli</name>
    <dbReference type="NCBI Taxonomy" id="2849149"/>
    <lineage>
        <taxon>Bacteria</taxon>
        <taxon>Pseudomonadati</taxon>
        <taxon>Pseudomonadota</taxon>
        <taxon>Alphaproteobacteria</taxon>
        <taxon>Hyphomicrobiales</taxon>
        <taxon>Reyranellaceae</taxon>
        <taxon>Reyranella</taxon>
    </lineage>
</organism>
<reference evidence="1 2" key="1">
    <citation type="submission" date="2021-06" db="EMBL/GenBank/DDBJ databases">
        <authorList>
            <person name="Lee D.H."/>
        </authorList>
    </citation>
    <scope>NUCLEOTIDE SEQUENCE [LARGE SCALE GENOMIC DNA]</scope>
    <source>
        <strain evidence="1 2">MMS21-HV4-11</strain>
    </source>
</reference>
<comment type="caution">
    <text evidence="1">The sequence shown here is derived from an EMBL/GenBank/DDBJ whole genome shotgun (WGS) entry which is preliminary data.</text>
</comment>